<feature type="compositionally biased region" description="Acidic residues" evidence="4">
    <location>
        <begin position="518"/>
        <end position="538"/>
    </location>
</feature>
<feature type="compositionally biased region" description="Polar residues" evidence="4">
    <location>
        <begin position="1275"/>
        <end position="1286"/>
    </location>
</feature>
<keyword evidence="5" id="KW-1185">Reference proteome</keyword>
<dbReference type="GO" id="GO:0070740">
    <property type="term" value="F:tubulin-glutamic acid ligase activity"/>
    <property type="evidence" value="ECO:0007669"/>
    <property type="project" value="TreeGrafter"/>
</dbReference>
<organism evidence="5 6">
    <name type="scientific">Trichobilharzia regenti</name>
    <name type="common">Nasal bird schistosome</name>
    <dbReference type="NCBI Taxonomy" id="157069"/>
    <lineage>
        <taxon>Eukaryota</taxon>
        <taxon>Metazoa</taxon>
        <taxon>Spiralia</taxon>
        <taxon>Lophotrochozoa</taxon>
        <taxon>Platyhelminthes</taxon>
        <taxon>Trematoda</taxon>
        <taxon>Digenea</taxon>
        <taxon>Strigeidida</taxon>
        <taxon>Schistosomatoidea</taxon>
        <taxon>Schistosomatidae</taxon>
        <taxon>Trichobilharzia</taxon>
    </lineage>
</organism>
<evidence type="ECO:0000256" key="4">
    <source>
        <dbReference type="SAM" id="MobiDB-lite"/>
    </source>
</evidence>
<feature type="compositionally biased region" description="Basic and acidic residues" evidence="4">
    <location>
        <begin position="1375"/>
        <end position="1397"/>
    </location>
</feature>
<evidence type="ECO:0000313" key="6">
    <source>
        <dbReference type="WBParaSite" id="TREG1_84070.2"/>
    </source>
</evidence>
<protein>
    <recommendedName>
        <fullName evidence="7">Tubulin polyglutamylase TTLL4</fullName>
    </recommendedName>
</protein>
<evidence type="ECO:0000256" key="3">
    <source>
        <dbReference type="ARBA" id="ARBA00022840"/>
    </source>
</evidence>
<dbReference type="PANTHER" id="PTHR12241:SF162">
    <property type="entry name" value="TUBULIN MONOGLUTAMYLASE TTLL4"/>
    <property type="match status" value="1"/>
</dbReference>
<dbReference type="GO" id="GO:0005524">
    <property type="term" value="F:ATP binding"/>
    <property type="evidence" value="ECO:0007669"/>
    <property type="project" value="UniProtKB-KW"/>
</dbReference>
<feature type="compositionally biased region" description="Polar residues" evidence="4">
    <location>
        <begin position="569"/>
        <end position="579"/>
    </location>
</feature>
<dbReference type="WBParaSite" id="TREG1_84070.2">
    <property type="protein sequence ID" value="TREG1_84070.2"/>
    <property type="gene ID" value="TREG1_84070"/>
</dbReference>
<dbReference type="Gene3D" id="3.30.470.20">
    <property type="entry name" value="ATP-grasp fold, B domain"/>
    <property type="match status" value="1"/>
</dbReference>
<dbReference type="PANTHER" id="PTHR12241">
    <property type="entry name" value="TUBULIN POLYGLUTAMYLASE"/>
    <property type="match status" value="1"/>
</dbReference>
<evidence type="ECO:0008006" key="7">
    <source>
        <dbReference type="Google" id="ProtNLM"/>
    </source>
</evidence>
<evidence type="ECO:0000256" key="2">
    <source>
        <dbReference type="ARBA" id="ARBA00022741"/>
    </source>
</evidence>
<feature type="compositionally biased region" description="Low complexity" evidence="4">
    <location>
        <begin position="1287"/>
        <end position="1296"/>
    </location>
</feature>
<reference evidence="6" key="2">
    <citation type="submission" date="2023-11" db="UniProtKB">
        <authorList>
            <consortium name="WormBaseParasite"/>
        </authorList>
    </citation>
    <scope>IDENTIFICATION</scope>
</reference>
<keyword evidence="3" id="KW-0067">ATP-binding</keyword>
<dbReference type="InterPro" id="IPR004344">
    <property type="entry name" value="TTL/TTLL_fam"/>
</dbReference>
<feature type="region of interest" description="Disordered" evidence="4">
    <location>
        <begin position="1272"/>
        <end position="1415"/>
    </location>
</feature>
<evidence type="ECO:0000256" key="1">
    <source>
        <dbReference type="ARBA" id="ARBA00022598"/>
    </source>
</evidence>
<feature type="region of interest" description="Disordered" evidence="4">
    <location>
        <begin position="518"/>
        <end position="591"/>
    </location>
</feature>
<feature type="region of interest" description="Disordered" evidence="4">
    <location>
        <begin position="442"/>
        <end position="502"/>
    </location>
</feature>
<dbReference type="GO" id="GO:0036064">
    <property type="term" value="C:ciliary basal body"/>
    <property type="evidence" value="ECO:0007669"/>
    <property type="project" value="TreeGrafter"/>
</dbReference>
<name>A0AA85KFX9_TRIRE</name>
<feature type="compositionally biased region" description="Polar residues" evidence="4">
    <location>
        <begin position="1398"/>
        <end position="1415"/>
    </location>
</feature>
<dbReference type="GO" id="GO:0015631">
    <property type="term" value="F:tubulin binding"/>
    <property type="evidence" value="ECO:0007669"/>
    <property type="project" value="TreeGrafter"/>
</dbReference>
<dbReference type="GO" id="GO:0000226">
    <property type="term" value="P:microtubule cytoskeleton organization"/>
    <property type="evidence" value="ECO:0007669"/>
    <property type="project" value="TreeGrafter"/>
</dbReference>
<keyword evidence="2" id="KW-0547">Nucleotide-binding</keyword>
<feature type="compositionally biased region" description="Low complexity" evidence="4">
    <location>
        <begin position="1339"/>
        <end position="1359"/>
    </location>
</feature>
<feature type="compositionally biased region" description="Basic and acidic residues" evidence="4">
    <location>
        <begin position="580"/>
        <end position="591"/>
    </location>
</feature>
<feature type="compositionally biased region" description="Low complexity" evidence="4">
    <location>
        <begin position="1303"/>
        <end position="1315"/>
    </location>
</feature>
<dbReference type="Pfam" id="PF03133">
    <property type="entry name" value="TTL"/>
    <property type="match status" value="1"/>
</dbReference>
<accession>A0AA85KFX9</accession>
<sequence>MKKGVDSNEDFLNASERIAKGFRPRSPFIYNKSTEKFALEVDREILKSQYEKSYIPYNSRHYLAKFIRPVSLATLKSLSDAKLEDTKTNISCSAETKKIQPIYGSLPNHLSGSNKPADSTESDWNKLSRIKSCRDKRNPPIKHTCCNFPFKLVNDEQTFLYSTKSLKSGTIYRENHLCSDLLNQPEKVSHVGNVTYFRSSFNPPSCNFKKPCVTSSLKITADPPAFTVKRMATKPRTADLLTDFSADLFAVDRTRCSRRDKMEQKLESIESRANLCMSISHNKNSDLSENFQMYQSYPAPNLMYKKIKQDFEVFKKEFNRQLKVNETFDYTKERSLYFENKEGGGVLEIANDGYLHYATPVSRPFCQSAIILSNQDLLSHKGYQSEANNFRKFHDNTTVNTNIDNEHPYSCIQRESTSTPLKKHNEIHTQCGIMEVTNKKDCRQRSPPCSKSHPKICAPPKQVEIDSGNGTDEDDHIANGSKLLDDSNNTKKQKMNKDMNYSQNSEIIELEECFLSDNAEDDDDEEEERTEDSDETTDDERQSNEEASVSPANSYSESLDNPGGDNHDSAFSSCISKTPKTSDEKIIKDKVDHHVDSETKVEKLPIGRDANTDLCVPLKTPTLRLSTFAAIAEKHSKLSVTSYHSNTTTKDIISTNGCESSVNLNTNVKNDQSSIVSQSPNLPKEQNLSSKISMNTEEIQEMTCSMLSNESQDKAATSKPVHHLGDTVSHGIDYKEIKTKSKSVLSNRFTKCNNKSHPALIDSLFPYVPPVLRFVEDGQKLESLPWEFRRLLKWRASLLTPIVVKQTLQRTGFRASKLTNASEDLETVESSDWIFYFGKHMRPQVFRTIKMYQKVNHLPCSFQLGRKDRLWRNIIHMQVKHGKENFNFMPQTYCLPGDLDELKKAWDEEGQNQRWIMKPPASARGIGVRLVTKWSQIPKKRPALIQRYLSRPFLINDSKFDLRIYVYISSINPLRLYIHEDGLVRFASQKYSNSLRTLGNRFIHLTNYSINRLNSEYISNSNEFAAKGHKWSLRALWTYLKSQGISPAPIWSSIKDVVVKTVISTEAAFNTALNVYCNHSLSVNEIFGFDIFLDEDLRPWLLEVNVSPSMHSDSPLDAKIKGGVIKDMLNISGLHLPEAVEAYCRTIIPSCSSKCTSNTPDPIVYPSVDTSDIENNFYTINTCNPLNMEISDKQFSEGVIIRSHIKSANDVDSVKLKHTKSHIQRPNPPSHRWLLDERLFIQLTSSDEREKRKYYKARAVQYGLPVVNQVHAKRNSSTSLQCNQKYSNKSSSSKSSSSHDSDTTGSLELSSSSSDTGDETETVCSPSPPICETSNNRGSSSFSSSSSSSPSPSFSAPSRKSARSMGIGPSSPDFKLNRPNEVKESVNKIYSSRKESVNPKSSVTRISPNNSKGSRCKSSICYKNSDNPHLTTSSSPPAHILLASATNEILDCLTPSDVRILISMVDELERAGGFHCVFPPKSPGLAAKYLSFFESPRYANLLCIAYLQKYGQNREKGHLSNESLCISSCLDNTDL</sequence>
<keyword evidence="1" id="KW-0436">Ligase</keyword>
<evidence type="ECO:0000313" key="5">
    <source>
        <dbReference type="Proteomes" id="UP000050795"/>
    </source>
</evidence>
<dbReference type="PROSITE" id="PS51221">
    <property type="entry name" value="TTL"/>
    <property type="match status" value="1"/>
</dbReference>
<feature type="compositionally biased region" description="Polar residues" evidence="4">
    <location>
        <begin position="545"/>
        <end position="559"/>
    </location>
</feature>
<dbReference type="Proteomes" id="UP000050795">
    <property type="component" value="Unassembled WGS sequence"/>
</dbReference>
<proteinExistence type="predicted"/>
<dbReference type="SUPFAM" id="SSF56059">
    <property type="entry name" value="Glutathione synthetase ATP-binding domain-like"/>
    <property type="match status" value="1"/>
</dbReference>
<reference evidence="5" key="1">
    <citation type="submission" date="2022-06" db="EMBL/GenBank/DDBJ databases">
        <authorList>
            <person name="Berger JAMES D."/>
            <person name="Berger JAMES D."/>
        </authorList>
    </citation>
    <scope>NUCLEOTIDE SEQUENCE [LARGE SCALE GENOMIC DNA]</scope>
</reference>